<dbReference type="CDD" id="cd06257">
    <property type="entry name" value="DnaJ"/>
    <property type="match status" value="1"/>
</dbReference>
<feature type="domain" description="J" evidence="2">
    <location>
        <begin position="356"/>
        <end position="420"/>
    </location>
</feature>
<protein>
    <recommendedName>
        <fullName evidence="2">J domain-containing protein</fullName>
    </recommendedName>
</protein>
<sequence>MYSGSCRDNLARSETRLLCVALKSKVCRCLGRYSMMASRVCLKPMSSTRSASSSTSICRLSTLNVAVSERCCSIRPGVHTTIFILGSASCSSRKCLPPITKPAAKKCPCPPTVRRTSNIWMASSLVGVMIKAPRPASPPMHCVRYRFSRTGMRNAKVLPLPVFAAPRTSFPFKASGMALAWMSVRLLKCAVFNPAFVGSERGRSVKEECLVVWTSSSRTSCSSFSTSTSSRFLFCPRLSFCCFFAFVGLGLGLVRPEICGAIAPPCADKERSQRMRLDWIHSSLNSELCTTATPITPLGINPSKMADSKEPEKDLAKLEKEQELEDAAFLENLERDSKEFNKDEEIDRIMKAFRANAYDVMDIQPGVPDEDIKKIYRKKSLLIHPDKTKNPNAQDAFDRLAKAHQMLLDQKERAKLDEAIADARMLLIREKKLTTDSEEVKDPDVDFMKEWKNKVKYVLADNEARRQRQMKAQMQEEGRQKKKEDEEIEARKRKREHEQDWEKTRDQRIGSWREFTKKQSGEKSGKKKKMKTLG</sequence>
<feature type="compositionally biased region" description="Basic and acidic residues" evidence="1">
    <location>
        <begin position="496"/>
        <end position="508"/>
    </location>
</feature>
<comment type="caution">
    <text evidence="3">The sequence shown here is derived from an EMBL/GenBank/DDBJ whole genome shotgun (WGS) entry which is preliminary data.</text>
</comment>
<dbReference type="PRINTS" id="PR00625">
    <property type="entry name" value="JDOMAIN"/>
</dbReference>
<feature type="region of interest" description="Disordered" evidence="1">
    <location>
        <begin position="466"/>
        <end position="534"/>
    </location>
</feature>
<feature type="compositionally biased region" description="Basic and acidic residues" evidence="1">
    <location>
        <begin position="474"/>
        <end position="485"/>
    </location>
</feature>
<dbReference type="Pfam" id="PF00226">
    <property type="entry name" value="DnaJ"/>
    <property type="match status" value="1"/>
</dbReference>
<feature type="compositionally biased region" description="Basic and acidic residues" evidence="1">
    <location>
        <begin position="514"/>
        <end position="524"/>
    </location>
</feature>
<dbReference type="Gene3D" id="1.10.287.110">
    <property type="entry name" value="DnaJ domain"/>
    <property type="match status" value="1"/>
</dbReference>
<accession>A0A139I465</accession>
<proteinExistence type="predicted"/>
<organism evidence="3 4">
    <name type="scientific">Pseudocercospora musae</name>
    <dbReference type="NCBI Taxonomy" id="113226"/>
    <lineage>
        <taxon>Eukaryota</taxon>
        <taxon>Fungi</taxon>
        <taxon>Dikarya</taxon>
        <taxon>Ascomycota</taxon>
        <taxon>Pezizomycotina</taxon>
        <taxon>Dothideomycetes</taxon>
        <taxon>Dothideomycetidae</taxon>
        <taxon>Mycosphaerellales</taxon>
        <taxon>Mycosphaerellaceae</taxon>
        <taxon>Pseudocercospora</taxon>
    </lineage>
</organism>
<name>A0A139I465_9PEZI</name>
<feature type="compositionally biased region" description="Basic residues" evidence="1">
    <location>
        <begin position="525"/>
        <end position="534"/>
    </location>
</feature>
<dbReference type="PANTHER" id="PTHR46620:SF1">
    <property type="entry name" value="J DOMAIN-CONTAINING PROTEIN SPF31"/>
    <property type="match status" value="1"/>
</dbReference>
<evidence type="ECO:0000256" key="1">
    <source>
        <dbReference type="SAM" id="MobiDB-lite"/>
    </source>
</evidence>
<dbReference type="InterPro" id="IPR036869">
    <property type="entry name" value="J_dom_sf"/>
</dbReference>
<keyword evidence="4" id="KW-1185">Reference proteome</keyword>
<dbReference type="SMART" id="SM00271">
    <property type="entry name" value="DnaJ"/>
    <property type="match status" value="1"/>
</dbReference>
<dbReference type="SUPFAM" id="SSF46565">
    <property type="entry name" value="Chaperone J-domain"/>
    <property type="match status" value="1"/>
</dbReference>
<gene>
    <name evidence="3" type="ORF">AC579_7187</name>
</gene>
<dbReference type="AlphaFoldDB" id="A0A139I465"/>
<evidence type="ECO:0000259" key="2">
    <source>
        <dbReference type="PROSITE" id="PS50076"/>
    </source>
</evidence>
<dbReference type="PANTHER" id="PTHR46620">
    <property type="entry name" value="J DOMAIN-CONTAINING PROTEIN SPF31"/>
    <property type="match status" value="1"/>
</dbReference>
<dbReference type="STRING" id="113226.A0A139I465"/>
<evidence type="ECO:0000313" key="4">
    <source>
        <dbReference type="Proteomes" id="UP000073492"/>
    </source>
</evidence>
<reference evidence="3 4" key="1">
    <citation type="submission" date="2015-07" db="EMBL/GenBank/DDBJ databases">
        <title>Comparative genomics of the Sigatoka disease complex on banana suggests a link between parallel evolutionary changes in Pseudocercospora fijiensis and Pseudocercospora eumusae and increased virulence on the banana host.</title>
        <authorList>
            <person name="Chang T.-C."/>
            <person name="Salvucci A."/>
            <person name="Crous P.W."/>
            <person name="Stergiopoulos I."/>
        </authorList>
    </citation>
    <scope>NUCLEOTIDE SEQUENCE [LARGE SCALE GENOMIC DNA]</scope>
    <source>
        <strain evidence="3 4">CBS 116634</strain>
    </source>
</reference>
<dbReference type="OrthoDB" id="342454at2759"/>
<dbReference type="PROSITE" id="PS50076">
    <property type="entry name" value="DNAJ_2"/>
    <property type="match status" value="1"/>
</dbReference>
<dbReference type="EMBL" id="LFZO01000335">
    <property type="protein sequence ID" value="KXT09511.1"/>
    <property type="molecule type" value="Genomic_DNA"/>
</dbReference>
<dbReference type="Proteomes" id="UP000073492">
    <property type="component" value="Unassembled WGS sequence"/>
</dbReference>
<dbReference type="InterPro" id="IPR001623">
    <property type="entry name" value="DnaJ_domain"/>
</dbReference>
<evidence type="ECO:0000313" key="3">
    <source>
        <dbReference type="EMBL" id="KXT09511.1"/>
    </source>
</evidence>